<evidence type="ECO:0000313" key="3">
    <source>
        <dbReference type="Proteomes" id="UP000009168"/>
    </source>
</evidence>
<dbReference type="SUPFAM" id="SSF54403">
    <property type="entry name" value="Cystatin/monellin"/>
    <property type="match status" value="1"/>
</dbReference>
<dbReference type="HOGENOM" id="CLU_2113856_0_0_1"/>
<dbReference type="KEGG" id="tet:TTHERM_01043200"/>
<keyword evidence="3" id="KW-1185">Reference proteome</keyword>
<dbReference type="AlphaFoldDB" id="Q22CI9"/>
<feature type="signal peptide" evidence="1">
    <location>
        <begin position="1"/>
        <end position="19"/>
    </location>
</feature>
<dbReference type="Proteomes" id="UP000009168">
    <property type="component" value="Unassembled WGS sequence"/>
</dbReference>
<sequence>MMKYSILLFIFLYINLSQAGLPGGWHEVDLSNPQQQFQQAIQFSKENFVSDCKLENLNSSVQLQNVIKASYQIVAGTNYKIVFKTDHYSESTLTVKVFASLPDNGKVSYSITECF</sequence>
<dbReference type="GeneID" id="7844679"/>
<dbReference type="RefSeq" id="XP_001030666.1">
    <property type="nucleotide sequence ID" value="XM_001030666.1"/>
</dbReference>
<protein>
    <submittedName>
        <fullName evidence="2">Cystatin domain protein</fullName>
    </submittedName>
</protein>
<dbReference type="Gene3D" id="3.10.450.10">
    <property type="match status" value="1"/>
</dbReference>
<keyword evidence="1" id="KW-0732">Signal</keyword>
<gene>
    <name evidence="2" type="ORF">TTHERM_01043200</name>
</gene>
<organism evidence="2 3">
    <name type="scientific">Tetrahymena thermophila (strain SB210)</name>
    <dbReference type="NCBI Taxonomy" id="312017"/>
    <lineage>
        <taxon>Eukaryota</taxon>
        <taxon>Sar</taxon>
        <taxon>Alveolata</taxon>
        <taxon>Ciliophora</taxon>
        <taxon>Intramacronucleata</taxon>
        <taxon>Oligohymenophorea</taxon>
        <taxon>Hymenostomatida</taxon>
        <taxon>Tetrahymenina</taxon>
        <taxon>Tetrahymenidae</taxon>
        <taxon>Tetrahymena</taxon>
    </lineage>
</organism>
<evidence type="ECO:0000256" key="1">
    <source>
        <dbReference type="SAM" id="SignalP"/>
    </source>
</evidence>
<reference evidence="3" key="1">
    <citation type="journal article" date="2006" name="PLoS Biol.">
        <title>Macronuclear genome sequence of the ciliate Tetrahymena thermophila, a model eukaryote.</title>
        <authorList>
            <person name="Eisen J.A."/>
            <person name="Coyne R.S."/>
            <person name="Wu M."/>
            <person name="Wu D."/>
            <person name="Thiagarajan M."/>
            <person name="Wortman J.R."/>
            <person name="Badger J.H."/>
            <person name="Ren Q."/>
            <person name="Amedeo P."/>
            <person name="Jones K.M."/>
            <person name="Tallon L.J."/>
            <person name="Delcher A.L."/>
            <person name="Salzberg S.L."/>
            <person name="Silva J.C."/>
            <person name="Haas B.J."/>
            <person name="Majoros W.H."/>
            <person name="Farzad M."/>
            <person name="Carlton J.M."/>
            <person name="Smith R.K. Jr."/>
            <person name="Garg J."/>
            <person name="Pearlman R.E."/>
            <person name="Karrer K.M."/>
            <person name="Sun L."/>
            <person name="Manning G."/>
            <person name="Elde N.C."/>
            <person name="Turkewitz A.P."/>
            <person name="Asai D.J."/>
            <person name="Wilkes D.E."/>
            <person name="Wang Y."/>
            <person name="Cai H."/>
            <person name="Collins K."/>
            <person name="Stewart B.A."/>
            <person name="Lee S.R."/>
            <person name="Wilamowska K."/>
            <person name="Weinberg Z."/>
            <person name="Ruzzo W.L."/>
            <person name="Wloga D."/>
            <person name="Gaertig J."/>
            <person name="Frankel J."/>
            <person name="Tsao C.-C."/>
            <person name="Gorovsky M.A."/>
            <person name="Keeling P.J."/>
            <person name="Waller R.F."/>
            <person name="Patron N.J."/>
            <person name="Cherry J.M."/>
            <person name="Stover N.A."/>
            <person name="Krieger C.J."/>
            <person name="del Toro C."/>
            <person name="Ryder H.F."/>
            <person name="Williamson S.C."/>
            <person name="Barbeau R.A."/>
            <person name="Hamilton E.P."/>
            <person name="Orias E."/>
        </authorList>
    </citation>
    <scope>NUCLEOTIDE SEQUENCE [LARGE SCALE GENOMIC DNA]</scope>
    <source>
        <strain evidence="3">SB210</strain>
    </source>
</reference>
<dbReference type="InterPro" id="IPR046350">
    <property type="entry name" value="Cystatin_sf"/>
</dbReference>
<evidence type="ECO:0000313" key="2">
    <source>
        <dbReference type="EMBL" id="EAR83003.1"/>
    </source>
</evidence>
<feature type="chain" id="PRO_5004200954" evidence="1">
    <location>
        <begin position="20"/>
        <end position="115"/>
    </location>
</feature>
<dbReference type="InParanoid" id="Q22CI9"/>
<dbReference type="EMBL" id="GG662496">
    <property type="protein sequence ID" value="EAR83003.1"/>
    <property type="molecule type" value="Genomic_DNA"/>
</dbReference>
<accession>Q22CI9</accession>
<proteinExistence type="predicted"/>
<name>Q22CI9_TETTS</name>